<protein>
    <recommendedName>
        <fullName evidence="1">diguanylate cyclase</fullName>
        <ecNumber evidence="1">2.7.7.65</ecNumber>
    </recommendedName>
</protein>
<gene>
    <name evidence="6" type="ORF">Q8A70_19510</name>
</gene>
<organism evidence="6 7">
    <name type="scientific">Dongia sedimenti</name>
    <dbReference type="NCBI Taxonomy" id="3064282"/>
    <lineage>
        <taxon>Bacteria</taxon>
        <taxon>Pseudomonadati</taxon>
        <taxon>Pseudomonadota</taxon>
        <taxon>Alphaproteobacteria</taxon>
        <taxon>Rhodospirillales</taxon>
        <taxon>Dongiaceae</taxon>
        <taxon>Dongia</taxon>
    </lineage>
</organism>
<feature type="domain" description="Response regulatory" evidence="4">
    <location>
        <begin position="10"/>
        <end position="125"/>
    </location>
</feature>
<dbReference type="Proteomes" id="UP001230156">
    <property type="component" value="Unassembled WGS sequence"/>
</dbReference>
<dbReference type="PROSITE" id="PS50110">
    <property type="entry name" value="RESPONSE_REGULATORY"/>
    <property type="match status" value="1"/>
</dbReference>
<dbReference type="SUPFAM" id="SSF52172">
    <property type="entry name" value="CheY-like"/>
    <property type="match status" value="1"/>
</dbReference>
<dbReference type="InterPro" id="IPR011006">
    <property type="entry name" value="CheY-like_superfamily"/>
</dbReference>
<keyword evidence="6" id="KW-0548">Nucleotidyltransferase</keyword>
<dbReference type="InterPro" id="IPR029787">
    <property type="entry name" value="Nucleotide_cyclase"/>
</dbReference>
<sequence length="313" mass="34445">MNIVAQQSSTVLVVDDTANTLELIKTMLGGEHRVLTASEAGTGMKIALQEEPDLILLDIRMPGVDGYQLCRQLKADPITREIPVVFVTAMDEEREEAKGLELGAIDYITKPLSPPILRARVRNHIDLKRQRDQLRRLSAVDGLTGLANRRAFGEALEKEWRSAVRRNTPISLLMTDVDDFKQFNDAYGHLAGDEALRRVAKALAGAALRPADLVARYGGEEFVILLPDTGANEAALVADRLLLAVRRLAIPHEHSRGWQFISLSVGLASARPARHVGANELLDLSDRMLYQAKNSGRNRVVTANLEIPEEPAA</sequence>
<evidence type="ECO:0000313" key="6">
    <source>
        <dbReference type="EMBL" id="MDQ7249886.1"/>
    </source>
</evidence>
<dbReference type="EMBL" id="JAUYVI010000006">
    <property type="protein sequence ID" value="MDQ7249886.1"/>
    <property type="molecule type" value="Genomic_DNA"/>
</dbReference>
<proteinExistence type="predicted"/>
<evidence type="ECO:0000313" key="7">
    <source>
        <dbReference type="Proteomes" id="UP001230156"/>
    </source>
</evidence>
<evidence type="ECO:0000256" key="1">
    <source>
        <dbReference type="ARBA" id="ARBA00012528"/>
    </source>
</evidence>
<dbReference type="InterPro" id="IPR050469">
    <property type="entry name" value="Diguanylate_Cyclase"/>
</dbReference>
<evidence type="ECO:0000259" key="4">
    <source>
        <dbReference type="PROSITE" id="PS50110"/>
    </source>
</evidence>
<evidence type="ECO:0000259" key="5">
    <source>
        <dbReference type="PROSITE" id="PS50887"/>
    </source>
</evidence>
<name>A0ABU0YQ85_9PROT</name>
<feature type="modified residue" description="4-aspartylphosphate" evidence="3">
    <location>
        <position position="58"/>
    </location>
</feature>
<dbReference type="Gene3D" id="3.40.50.2300">
    <property type="match status" value="1"/>
</dbReference>
<dbReference type="InterPro" id="IPR001789">
    <property type="entry name" value="Sig_transdc_resp-reg_receiver"/>
</dbReference>
<keyword evidence="7" id="KW-1185">Reference proteome</keyword>
<reference evidence="7" key="1">
    <citation type="submission" date="2023-08" db="EMBL/GenBank/DDBJ databases">
        <title>Rhodospirillaceae gen. nov., a novel taxon isolated from the Yangtze River Yuezi River estuary sludge.</title>
        <authorList>
            <person name="Ruan L."/>
        </authorList>
    </citation>
    <scope>NUCLEOTIDE SEQUENCE [LARGE SCALE GENOMIC DNA]</scope>
    <source>
        <strain evidence="7">R-7</strain>
    </source>
</reference>
<dbReference type="InterPro" id="IPR000160">
    <property type="entry name" value="GGDEF_dom"/>
</dbReference>
<dbReference type="InterPro" id="IPR043128">
    <property type="entry name" value="Rev_trsase/Diguanyl_cyclase"/>
</dbReference>
<dbReference type="SMART" id="SM00267">
    <property type="entry name" value="GGDEF"/>
    <property type="match status" value="1"/>
</dbReference>
<dbReference type="Gene3D" id="3.30.70.270">
    <property type="match status" value="1"/>
</dbReference>
<keyword evidence="6" id="KW-0808">Transferase</keyword>
<dbReference type="SUPFAM" id="SSF55073">
    <property type="entry name" value="Nucleotide cyclase"/>
    <property type="match status" value="1"/>
</dbReference>
<dbReference type="PROSITE" id="PS50887">
    <property type="entry name" value="GGDEF"/>
    <property type="match status" value="1"/>
</dbReference>
<dbReference type="Pfam" id="PF00072">
    <property type="entry name" value="Response_reg"/>
    <property type="match status" value="1"/>
</dbReference>
<dbReference type="EC" id="2.7.7.65" evidence="1"/>
<dbReference type="CDD" id="cd01949">
    <property type="entry name" value="GGDEF"/>
    <property type="match status" value="1"/>
</dbReference>
<accession>A0ABU0YQ85</accession>
<dbReference type="NCBIfam" id="TIGR00254">
    <property type="entry name" value="GGDEF"/>
    <property type="match status" value="1"/>
</dbReference>
<feature type="domain" description="GGDEF" evidence="5">
    <location>
        <begin position="168"/>
        <end position="305"/>
    </location>
</feature>
<dbReference type="RefSeq" id="WP_379958408.1">
    <property type="nucleotide sequence ID" value="NZ_JAUYVI010000006.1"/>
</dbReference>
<dbReference type="Pfam" id="PF00990">
    <property type="entry name" value="GGDEF"/>
    <property type="match status" value="1"/>
</dbReference>
<dbReference type="PANTHER" id="PTHR45138">
    <property type="entry name" value="REGULATORY COMPONENTS OF SENSORY TRANSDUCTION SYSTEM"/>
    <property type="match status" value="1"/>
</dbReference>
<comment type="catalytic activity">
    <reaction evidence="2">
        <text>2 GTP = 3',3'-c-di-GMP + 2 diphosphate</text>
        <dbReference type="Rhea" id="RHEA:24898"/>
        <dbReference type="ChEBI" id="CHEBI:33019"/>
        <dbReference type="ChEBI" id="CHEBI:37565"/>
        <dbReference type="ChEBI" id="CHEBI:58805"/>
        <dbReference type="EC" id="2.7.7.65"/>
    </reaction>
</comment>
<keyword evidence="3" id="KW-0597">Phosphoprotein</keyword>
<dbReference type="SMART" id="SM00448">
    <property type="entry name" value="REC"/>
    <property type="match status" value="1"/>
</dbReference>
<comment type="caution">
    <text evidence="6">The sequence shown here is derived from an EMBL/GenBank/DDBJ whole genome shotgun (WGS) entry which is preliminary data.</text>
</comment>
<evidence type="ECO:0000256" key="3">
    <source>
        <dbReference type="PROSITE-ProRule" id="PRU00169"/>
    </source>
</evidence>
<dbReference type="GO" id="GO:0052621">
    <property type="term" value="F:diguanylate cyclase activity"/>
    <property type="evidence" value="ECO:0007669"/>
    <property type="project" value="UniProtKB-EC"/>
</dbReference>
<evidence type="ECO:0000256" key="2">
    <source>
        <dbReference type="ARBA" id="ARBA00034247"/>
    </source>
</evidence>
<dbReference type="PANTHER" id="PTHR45138:SF9">
    <property type="entry name" value="DIGUANYLATE CYCLASE DGCM-RELATED"/>
    <property type="match status" value="1"/>
</dbReference>